<evidence type="ECO:0000313" key="2">
    <source>
        <dbReference type="Proteomes" id="UP000004226"/>
    </source>
</evidence>
<dbReference type="SUPFAM" id="SSF54427">
    <property type="entry name" value="NTF2-like"/>
    <property type="match status" value="1"/>
</dbReference>
<evidence type="ECO:0000313" key="1">
    <source>
        <dbReference type="EMBL" id="EEY33933.1"/>
    </source>
</evidence>
<protein>
    <recommendedName>
        <fullName evidence="3">SnoaL-like domain-containing protein</fullName>
    </recommendedName>
</protein>
<dbReference type="EMBL" id="ADAD01000199">
    <property type="protein sequence ID" value="EEY33933.1"/>
    <property type="molecule type" value="Genomic_DNA"/>
</dbReference>
<sequence length="79" mass="9257">MPEIKGKDNIISFFKTFFGRNEEAKHLWTTVISEDKLKQVNWGVVCKRKNGELFTLTGTDYFKIKNNKIVYLEVVSNKK</sequence>
<name>D0GPP0_9FUSO</name>
<accession>D0GPP0</accession>
<comment type="caution">
    <text evidence="1">The sequence shown here is derived from an EMBL/GenBank/DDBJ whole genome shotgun (WGS) entry which is preliminary data.</text>
</comment>
<keyword evidence="2" id="KW-1185">Reference proteome</keyword>
<dbReference type="InterPro" id="IPR032710">
    <property type="entry name" value="NTF2-like_dom_sf"/>
</dbReference>
<dbReference type="Proteomes" id="UP000004226">
    <property type="component" value="Unassembled WGS sequence"/>
</dbReference>
<organism evidence="1 2">
    <name type="scientific">Pseudoleptotrichia goodfellowii F0264</name>
    <dbReference type="NCBI Taxonomy" id="596323"/>
    <lineage>
        <taxon>Bacteria</taxon>
        <taxon>Fusobacteriati</taxon>
        <taxon>Fusobacteriota</taxon>
        <taxon>Fusobacteriia</taxon>
        <taxon>Fusobacteriales</taxon>
        <taxon>Leptotrichiaceae</taxon>
        <taxon>Pseudoleptotrichia</taxon>
    </lineage>
</organism>
<dbReference type="Gene3D" id="3.10.450.50">
    <property type="match status" value="1"/>
</dbReference>
<dbReference type="eggNOG" id="ENOG5033DER">
    <property type="taxonomic scope" value="Bacteria"/>
</dbReference>
<reference evidence="1 2" key="1">
    <citation type="submission" date="2009-10" db="EMBL/GenBank/DDBJ databases">
        <authorList>
            <person name="Harkins D.M."/>
            <person name="Madupu R."/>
            <person name="Durkin A.S."/>
            <person name="Torralba M."/>
            <person name="Methe B."/>
            <person name="Sutton G.G."/>
            <person name="Strausberg R.L."/>
            <person name="Nelson K.E."/>
        </authorList>
    </citation>
    <scope>NUCLEOTIDE SEQUENCE [LARGE SCALE GENOMIC DNA]</scope>
    <source>
        <strain evidence="1 2">F0264</strain>
    </source>
</reference>
<evidence type="ECO:0008006" key="3">
    <source>
        <dbReference type="Google" id="ProtNLM"/>
    </source>
</evidence>
<gene>
    <name evidence="1" type="ORF">HMPREF0554_2275</name>
</gene>
<dbReference type="AlphaFoldDB" id="D0GPP0"/>
<proteinExistence type="predicted"/>